<gene>
    <name evidence="2" type="ORF">FZC85_09205</name>
</gene>
<evidence type="ECO:0000313" key="2">
    <source>
        <dbReference type="EMBL" id="TYS87147.1"/>
    </source>
</evidence>
<proteinExistence type="predicted"/>
<dbReference type="GO" id="GO:0016747">
    <property type="term" value="F:acyltransferase activity, transferring groups other than amino-acyl groups"/>
    <property type="evidence" value="ECO:0007669"/>
    <property type="project" value="InterPro"/>
</dbReference>
<dbReference type="InterPro" id="IPR000182">
    <property type="entry name" value="GNAT_dom"/>
</dbReference>
<evidence type="ECO:0000259" key="1">
    <source>
        <dbReference type="PROSITE" id="PS51186"/>
    </source>
</evidence>
<feature type="domain" description="N-acetyltransferase" evidence="1">
    <location>
        <begin position="157"/>
        <end position="305"/>
    </location>
</feature>
<dbReference type="Pfam" id="PF13673">
    <property type="entry name" value="Acetyltransf_10"/>
    <property type="match status" value="1"/>
</dbReference>
<dbReference type="AlphaFoldDB" id="A0A5D4UHU4"/>
<name>A0A5D4UHU4_9BACI</name>
<dbReference type="OrthoDB" id="2858212at2"/>
<dbReference type="Proteomes" id="UP000324269">
    <property type="component" value="Unassembled WGS sequence"/>
</dbReference>
<dbReference type="InterPro" id="IPR016181">
    <property type="entry name" value="Acyl_CoA_acyltransferase"/>
</dbReference>
<organism evidence="2 3">
    <name type="scientific">Rossellomorea aquimaris</name>
    <dbReference type="NCBI Taxonomy" id="189382"/>
    <lineage>
        <taxon>Bacteria</taxon>
        <taxon>Bacillati</taxon>
        <taxon>Bacillota</taxon>
        <taxon>Bacilli</taxon>
        <taxon>Bacillales</taxon>
        <taxon>Bacillaceae</taxon>
        <taxon>Rossellomorea</taxon>
    </lineage>
</organism>
<dbReference type="CDD" id="cd04301">
    <property type="entry name" value="NAT_SF"/>
    <property type="match status" value="1"/>
</dbReference>
<comment type="caution">
    <text evidence="2">The sequence shown here is derived from an EMBL/GenBank/DDBJ whole genome shotgun (WGS) entry which is preliminary data.</text>
</comment>
<evidence type="ECO:0000313" key="3">
    <source>
        <dbReference type="Proteomes" id="UP000324269"/>
    </source>
</evidence>
<dbReference type="PROSITE" id="PS51186">
    <property type="entry name" value="GNAT"/>
    <property type="match status" value="1"/>
</dbReference>
<dbReference type="EMBL" id="VTEZ01000002">
    <property type="protein sequence ID" value="TYS87147.1"/>
    <property type="molecule type" value="Genomic_DNA"/>
</dbReference>
<dbReference type="SUPFAM" id="SSF55729">
    <property type="entry name" value="Acyl-CoA N-acyltransferases (Nat)"/>
    <property type="match status" value="1"/>
</dbReference>
<protein>
    <submittedName>
        <fullName evidence="2">GNAT family N-acetyltransferase</fullName>
    </submittedName>
</protein>
<keyword evidence="2" id="KW-0808">Transferase</keyword>
<reference evidence="2 3" key="1">
    <citation type="submission" date="2019-08" db="EMBL/GenBank/DDBJ databases">
        <title>Bacillus genomes from the desert of Cuatro Cienegas, Coahuila.</title>
        <authorList>
            <person name="Olmedo-Alvarez G."/>
        </authorList>
    </citation>
    <scope>NUCLEOTIDE SEQUENCE [LARGE SCALE GENOMIC DNA]</scope>
    <source>
        <strain evidence="2 3">CH87b_3T</strain>
    </source>
</reference>
<dbReference type="Gene3D" id="3.40.630.30">
    <property type="match status" value="1"/>
</dbReference>
<sequence length="305" mass="35443">MKEQIQYLNKPIEIEGGLRLVYQEPKEYTRYYSIYHGQKNADSYFRRSSETLIEIASIFDCGYFIMEGETVIGGVFLKPNFMSDLFVVPPYKDYEGLVHKLLNYLKMVSKTEDKIIVREVVEDHVATYEQLGCKIHEVNVWMIRPTEPMMAILPEGYSSRAVSREDANDIACLLMKAYIANPAYKQIGTKEDYLLHVNEFIDQHKHNKIMDECSRVVSDNRTNNIVGVCLHMEFEDYPLIMSLVVDPDHQLRGIGRYLLTHSINRSSKAYPASRLSVIKDNQAIRLYEDLGFLRSRSITDMYLEH</sequence>
<dbReference type="RefSeq" id="WP_148969967.1">
    <property type="nucleotide sequence ID" value="NZ_JBNIKW010000007.1"/>
</dbReference>
<accession>A0A5D4UHU4</accession>